<dbReference type="InterPro" id="IPR027417">
    <property type="entry name" value="P-loop_NTPase"/>
</dbReference>
<proteinExistence type="predicted"/>
<evidence type="ECO:0000259" key="1">
    <source>
        <dbReference type="Pfam" id="PF13175"/>
    </source>
</evidence>
<feature type="domain" description="OLD protein-like TOPRIM" evidence="2">
    <location>
        <begin position="421"/>
        <end position="484"/>
    </location>
</feature>
<reference evidence="3 4" key="1">
    <citation type="submission" date="2017-06" db="EMBL/GenBank/DDBJ databases">
        <title>Description of Rhodopirellula bahusiensis sp. nov.</title>
        <authorList>
            <person name="Kizina J."/>
            <person name="Harder J."/>
        </authorList>
    </citation>
    <scope>NUCLEOTIDE SEQUENCE [LARGE SCALE GENOMIC DNA]</scope>
    <source>
        <strain evidence="3 4">SWK21</strain>
    </source>
</reference>
<name>A0A2G1W7K7_9BACT</name>
<dbReference type="SUPFAM" id="SSF52540">
    <property type="entry name" value="P-loop containing nucleoside triphosphate hydrolases"/>
    <property type="match status" value="1"/>
</dbReference>
<organism evidence="3 4">
    <name type="scientific">Rhodopirellula bahusiensis</name>
    <dbReference type="NCBI Taxonomy" id="2014065"/>
    <lineage>
        <taxon>Bacteria</taxon>
        <taxon>Pseudomonadati</taxon>
        <taxon>Planctomycetota</taxon>
        <taxon>Planctomycetia</taxon>
        <taxon>Pirellulales</taxon>
        <taxon>Pirellulaceae</taxon>
        <taxon>Rhodopirellula</taxon>
    </lineage>
</organism>
<dbReference type="GeneID" id="90608728"/>
<dbReference type="InterPro" id="IPR041685">
    <property type="entry name" value="AAA_GajA/Old/RecF-like"/>
</dbReference>
<evidence type="ECO:0000259" key="2">
    <source>
        <dbReference type="Pfam" id="PF20469"/>
    </source>
</evidence>
<gene>
    <name evidence="3" type="ORF">CEE69_11220</name>
</gene>
<dbReference type="RefSeq" id="WP_099260773.1">
    <property type="nucleotide sequence ID" value="NZ_NIZW01000008.1"/>
</dbReference>
<evidence type="ECO:0000313" key="3">
    <source>
        <dbReference type="EMBL" id="PHQ34998.1"/>
    </source>
</evidence>
<dbReference type="InterPro" id="IPR034139">
    <property type="entry name" value="TOPRIM_OLD"/>
</dbReference>
<accession>A0A2G1W7K7</accession>
<comment type="caution">
    <text evidence="3">The sequence shown here is derived from an EMBL/GenBank/DDBJ whole genome shotgun (WGS) entry which is preliminary data.</text>
</comment>
<dbReference type="InterPro" id="IPR051396">
    <property type="entry name" value="Bact_Antivir_Def_Nuclease"/>
</dbReference>
<dbReference type="OrthoDB" id="308933at2"/>
<protein>
    <submittedName>
        <fullName evidence="3">Uncharacterized protein</fullName>
    </submittedName>
</protein>
<dbReference type="Pfam" id="PF13175">
    <property type="entry name" value="AAA_15"/>
    <property type="match status" value="1"/>
</dbReference>
<keyword evidence="4" id="KW-1185">Reference proteome</keyword>
<dbReference type="EMBL" id="NIZW01000008">
    <property type="protein sequence ID" value="PHQ34998.1"/>
    <property type="molecule type" value="Genomic_DNA"/>
</dbReference>
<dbReference type="PANTHER" id="PTHR43581:SF4">
    <property type="entry name" value="ATP_GTP PHOSPHATASE"/>
    <property type="match status" value="1"/>
</dbReference>
<feature type="domain" description="Endonuclease GajA/Old nuclease/RecF-like AAA" evidence="1">
    <location>
        <begin position="1"/>
        <end position="369"/>
    </location>
</feature>
<evidence type="ECO:0000313" key="4">
    <source>
        <dbReference type="Proteomes" id="UP000225740"/>
    </source>
</evidence>
<dbReference type="Proteomes" id="UP000225740">
    <property type="component" value="Unassembled WGS sequence"/>
</dbReference>
<dbReference type="PANTHER" id="PTHR43581">
    <property type="entry name" value="ATP/GTP PHOSPHATASE"/>
    <property type="match status" value="1"/>
</dbReference>
<dbReference type="AlphaFoldDB" id="A0A2G1W7K7"/>
<sequence>MKISFLSFCNFRCFGPAPVSIDLNDISVLIGENGAGKSAALLGLARLFGLTKEQRSIRADDFHLPVGVSRSDADLKSLSLWIEARIEFDTEGGGDDASAIPEHFKQMRVNEPGGRPYCRIRLEAVWQKGNLPEGEVEQSLNWIKTSSDISEEINDEYRQPLSAFERQRIHVHYIPGARDPSKHVRVSSQSLLKRLLDAARWTDDLADSINAATDGIVSNFSSEPAITELQRSLNESWNGLYNRSRFKEIVLHLETQTVEDFVSSFTAGMKTAAEDDCVPVDRLSDGLRSLLYFSIVKSAFQIEQAAIDDFSGEHAFDEERLDPPLLTVFAVEEPETHLAPHLLGRVVKMFREIIKPPRAQAIFSSHSPSVLARIEPEEIRYLRLDPTTAVASAHKLDLPTEQCDADKFIRQAVRAYPELYFARLVVLGEGDSEQVVLARLLDTNDLPSDPNVISVVPLGGRHVNHMWRLLNSLSIPHLTLLDMDCDRKGGGWGRIHYVCEQLIELGHKREDILEISDGDSTSVLSEEKFAEMPTWGVPDEYFMGWVKSLREYGVYFSDPLDLDYSMLQKFPGEYHETADGEPRSLSDDPKVRKTQVAGLFRSVFGKGKIAQPDRLESHHESLRWYRYLFIQRSKPATHMAALAEIEDEDLLAKCPDELKRLIRAVKRKIKNG</sequence>
<dbReference type="Pfam" id="PF20469">
    <property type="entry name" value="OLD-like_TOPRIM"/>
    <property type="match status" value="1"/>
</dbReference>
<dbReference type="Gene3D" id="3.40.50.300">
    <property type="entry name" value="P-loop containing nucleotide triphosphate hydrolases"/>
    <property type="match status" value="1"/>
</dbReference>
<dbReference type="CDD" id="cd01026">
    <property type="entry name" value="TOPRIM_OLD"/>
    <property type="match status" value="1"/>
</dbReference>